<dbReference type="OrthoDB" id="1435349at2759"/>
<name>A0A2Z6MYL5_TRISU</name>
<dbReference type="Proteomes" id="UP000242715">
    <property type="component" value="Unassembled WGS sequence"/>
</dbReference>
<reference evidence="2" key="1">
    <citation type="journal article" date="2017" name="Front. Plant Sci.">
        <title>Climate Clever Clovers: New Paradigm to Reduce the Environmental Footprint of Ruminants by Breeding Low Methanogenic Forages Utilizing Haplotype Variation.</title>
        <authorList>
            <person name="Kaur P."/>
            <person name="Appels R."/>
            <person name="Bayer P.E."/>
            <person name="Keeble-Gagnere G."/>
            <person name="Wang J."/>
            <person name="Hirakawa H."/>
            <person name="Shirasawa K."/>
            <person name="Vercoe P."/>
            <person name="Stefanova K."/>
            <person name="Durmic Z."/>
            <person name="Nichols P."/>
            <person name="Revell C."/>
            <person name="Isobe S.N."/>
            <person name="Edwards D."/>
            <person name="Erskine W."/>
        </authorList>
    </citation>
    <scope>NUCLEOTIDE SEQUENCE [LARGE SCALE GENOMIC DNA]</scope>
    <source>
        <strain evidence="2">cv. Daliak</strain>
    </source>
</reference>
<keyword evidence="2" id="KW-1185">Reference proteome</keyword>
<dbReference type="AlphaFoldDB" id="A0A2Z6MYL5"/>
<protein>
    <recommendedName>
        <fullName evidence="3">Reverse transcriptase zinc-binding domain-containing protein</fullName>
    </recommendedName>
</protein>
<gene>
    <name evidence="1" type="ORF">TSUD_277670</name>
</gene>
<proteinExistence type="predicted"/>
<evidence type="ECO:0008006" key="3">
    <source>
        <dbReference type="Google" id="ProtNLM"/>
    </source>
</evidence>
<evidence type="ECO:0000313" key="2">
    <source>
        <dbReference type="Proteomes" id="UP000242715"/>
    </source>
</evidence>
<sequence length="130" mass="14835">MLVDREELWFRVLTARYGIERGRLREGGRSESSWGREIVRIRDGVADIGGRWFGESVVRKVGDGVGTFFWTDTWLEGIPLCERFQRLFDLTINKSRSVFGCVALAPRPYPRVFYTGGVSDFDFSPVHAIG</sequence>
<evidence type="ECO:0000313" key="1">
    <source>
        <dbReference type="EMBL" id="GAU36561.1"/>
    </source>
</evidence>
<dbReference type="PANTHER" id="PTHR36617">
    <property type="entry name" value="PROTEIN, PUTATIVE-RELATED"/>
    <property type="match status" value="1"/>
</dbReference>
<dbReference type="PANTHER" id="PTHR36617:SF5">
    <property type="entry name" value="OS05G0421675 PROTEIN"/>
    <property type="match status" value="1"/>
</dbReference>
<accession>A0A2Z6MYL5</accession>
<organism evidence="1 2">
    <name type="scientific">Trifolium subterraneum</name>
    <name type="common">Subterranean clover</name>
    <dbReference type="NCBI Taxonomy" id="3900"/>
    <lineage>
        <taxon>Eukaryota</taxon>
        <taxon>Viridiplantae</taxon>
        <taxon>Streptophyta</taxon>
        <taxon>Embryophyta</taxon>
        <taxon>Tracheophyta</taxon>
        <taxon>Spermatophyta</taxon>
        <taxon>Magnoliopsida</taxon>
        <taxon>eudicotyledons</taxon>
        <taxon>Gunneridae</taxon>
        <taxon>Pentapetalae</taxon>
        <taxon>rosids</taxon>
        <taxon>fabids</taxon>
        <taxon>Fabales</taxon>
        <taxon>Fabaceae</taxon>
        <taxon>Papilionoideae</taxon>
        <taxon>50 kb inversion clade</taxon>
        <taxon>NPAAA clade</taxon>
        <taxon>Hologalegina</taxon>
        <taxon>IRL clade</taxon>
        <taxon>Trifolieae</taxon>
        <taxon>Trifolium</taxon>
    </lineage>
</organism>
<dbReference type="EMBL" id="DF973633">
    <property type="protein sequence ID" value="GAU36561.1"/>
    <property type="molecule type" value="Genomic_DNA"/>
</dbReference>